<dbReference type="Proteomes" id="UP000239735">
    <property type="component" value="Unassembled WGS sequence"/>
</dbReference>
<name>A0A2N9LX56_9BACT</name>
<organism evidence="1 2">
    <name type="scientific">Candidatus Sulfuritelmatomonas gaucii</name>
    <dbReference type="NCBI Taxonomy" id="2043161"/>
    <lineage>
        <taxon>Bacteria</taxon>
        <taxon>Pseudomonadati</taxon>
        <taxon>Acidobacteriota</taxon>
        <taxon>Terriglobia</taxon>
        <taxon>Terriglobales</taxon>
        <taxon>Acidobacteriaceae</taxon>
        <taxon>Candidatus Sulfuritelmatomonas</taxon>
    </lineage>
</organism>
<reference evidence="2" key="1">
    <citation type="submission" date="2018-02" db="EMBL/GenBank/DDBJ databases">
        <authorList>
            <person name="Hausmann B."/>
        </authorList>
    </citation>
    <scope>NUCLEOTIDE SEQUENCE [LARGE SCALE GENOMIC DNA]</scope>
    <source>
        <strain evidence="2">Peat soil MAG SbA5</strain>
    </source>
</reference>
<evidence type="ECO:0000313" key="1">
    <source>
        <dbReference type="EMBL" id="SPE27804.1"/>
    </source>
</evidence>
<gene>
    <name evidence="1" type="ORF">SBA5_600046</name>
</gene>
<dbReference type="EMBL" id="OKRB01000120">
    <property type="protein sequence ID" value="SPE27804.1"/>
    <property type="molecule type" value="Genomic_DNA"/>
</dbReference>
<dbReference type="AlphaFoldDB" id="A0A2N9LX56"/>
<sequence length="44" mass="4886">MASRKHHQFNPRCSIVEKTLTGLDQTDVVPTPSVNRFTGKATES</sequence>
<evidence type="ECO:0000313" key="2">
    <source>
        <dbReference type="Proteomes" id="UP000239735"/>
    </source>
</evidence>
<accession>A0A2N9LX56</accession>
<protein>
    <submittedName>
        <fullName evidence="1">Uncharacterized protein</fullName>
    </submittedName>
</protein>
<proteinExistence type="predicted"/>